<dbReference type="GO" id="GO:0016811">
    <property type="term" value="F:hydrolase activity, acting on carbon-nitrogen (but not peptide) bonds, in linear amides"/>
    <property type="evidence" value="ECO:0007669"/>
    <property type="project" value="TreeGrafter"/>
</dbReference>
<dbReference type="PANTHER" id="PTHR12993:SF30">
    <property type="entry name" value="N-ACETYL-ALPHA-D-GLUCOSAMINYL L-MALATE DEACETYLASE 1"/>
    <property type="match status" value="1"/>
</dbReference>
<dbReference type="Gene3D" id="3.40.50.10320">
    <property type="entry name" value="LmbE-like"/>
    <property type="match status" value="1"/>
</dbReference>
<keyword evidence="1" id="KW-0862">Zinc</keyword>
<name>A0A561VL03_ACTTI</name>
<protein>
    <submittedName>
        <fullName evidence="2">LmbE family N-acetylglucosaminyl deacetylase</fullName>
    </submittedName>
</protein>
<sequence>MMRSVLAIGAHPDDIELGCGGTLAAHRAAGDAVTMLVVTGGQNGPGPVGERRAEAETAARSLDCLLLWGRLQDCAVQADAATIAVIEDAIRQTEADVVYVHAPDDSHQDHRAVAAATVSAARHNRRVLHYRSPSTTRFEPSVYVDISAHLDRKLAALACHRSQVASSAMVDPEVVAASARHFGAQARVRFAEAFVPSRFVWDLSPPPQLPPALADMPVYQAAYRSRGVT</sequence>
<keyword evidence="3" id="KW-1185">Reference proteome</keyword>
<proteinExistence type="predicted"/>
<comment type="caution">
    <text evidence="2">The sequence shown here is derived from an EMBL/GenBank/DDBJ whole genome shotgun (WGS) entry which is preliminary data.</text>
</comment>
<evidence type="ECO:0000313" key="3">
    <source>
        <dbReference type="Proteomes" id="UP000320239"/>
    </source>
</evidence>
<gene>
    <name evidence="2" type="ORF">FHX34_105163</name>
</gene>
<dbReference type="PANTHER" id="PTHR12993">
    <property type="entry name" value="N-ACETYLGLUCOSAMINYL-PHOSPHATIDYLINOSITOL DE-N-ACETYLASE-RELATED"/>
    <property type="match status" value="1"/>
</dbReference>
<dbReference type="SUPFAM" id="SSF102588">
    <property type="entry name" value="LmbE-like"/>
    <property type="match status" value="1"/>
</dbReference>
<dbReference type="GO" id="GO:0016137">
    <property type="term" value="P:glycoside metabolic process"/>
    <property type="evidence" value="ECO:0007669"/>
    <property type="project" value="UniProtKB-ARBA"/>
</dbReference>
<accession>A0A561VL03</accession>
<organism evidence="2 3">
    <name type="scientific">Actinoplanes teichomyceticus</name>
    <dbReference type="NCBI Taxonomy" id="1867"/>
    <lineage>
        <taxon>Bacteria</taxon>
        <taxon>Bacillati</taxon>
        <taxon>Actinomycetota</taxon>
        <taxon>Actinomycetes</taxon>
        <taxon>Micromonosporales</taxon>
        <taxon>Micromonosporaceae</taxon>
        <taxon>Actinoplanes</taxon>
    </lineage>
</organism>
<reference evidence="2 3" key="1">
    <citation type="submission" date="2019-06" db="EMBL/GenBank/DDBJ databases">
        <title>Sequencing the genomes of 1000 actinobacteria strains.</title>
        <authorList>
            <person name="Klenk H.-P."/>
        </authorList>
    </citation>
    <scope>NUCLEOTIDE SEQUENCE [LARGE SCALE GENOMIC DNA]</scope>
    <source>
        <strain evidence="2 3">DSM 43866</strain>
    </source>
</reference>
<dbReference type="Pfam" id="PF02585">
    <property type="entry name" value="PIG-L"/>
    <property type="match status" value="1"/>
</dbReference>
<dbReference type="Proteomes" id="UP000320239">
    <property type="component" value="Unassembled WGS sequence"/>
</dbReference>
<dbReference type="EMBL" id="VIWY01000005">
    <property type="protein sequence ID" value="TWG12296.1"/>
    <property type="molecule type" value="Genomic_DNA"/>
</dbReference>
<dbReference type="AlphaFoldDB" id="A0A561VL03"/>
<dbReference type="InterPro" id="IPR024078">
    <property type="entry name" value="LmbE-like_dom_sf"/>
</dbReference>
<evidence type="ECO:0000256" key="1">
    <source>
        <dbReference type="ARBA" id="ARBA00022833"/>
    </source>
</evidence>
<evidence type="ECO:0000313" key="2">
    <source>
        <dbReference type="EMBL" id="TWG12296.1"/>
    </source>
</evidence>
<dbReference type="InterPro" id="IPR003737">
    <property type="entry name" value="GlcNAc_PI_deacetylase-related"/>
</dbReference>